<evidence type="ECO:0000259" key="1">
    <source>
        <dbReference type="Pfam" id="PF18029"/>
    </source>
</evidence>
<evidence type="ECO:0000313" key="2">
    <source>
        <dbReference type="EMBL" id="OBI31586.1"/>
    </source>
</evidence>
<evidence type="ECO:0000313" key="3">
    <source>
        <dbReference type="Proteomes" id="UP000093943"/>
    </source>
</evidence>
<reference evidence="3" key="1">
    <citation type="submission" date="2016-06" db="EMBL/GenBank/DDBJ databases">
        <authorList>
            <person name="Sutton G."/>
            <person name="Brinkac L."/>
            <person name="Sanka R."/>
            <person name="Adams M."/>
            <person name="Lau E."/>
            <person name="Sam S."/>
            <person name="Sreng N."/>
            <person name="Him V."/>
            <person name="Kerleguer A."/>
            <person name="Cheng S."/>
        </authorList>
    </citation>
    <scope>NUCLEOTIDE SEQUENCE [LARGE SCALE GENOMIC DNA]</scope>
    <source>
        <strain evidence="3">E1876</strain>
    </source>
</reference>
<sequence>MKLSLIVLYVPAPTLPRAASFYGAILAAEPVHEQHGAGPEHWSVTAAEGLVIELYPMGSRPHTLTRLEFCGPDPDAAVQRLMGRAFALPERTRDGAGWWLHDPTGNTVVLLRE</sequence>
<name>A0A1A2NIG6_MYCSD</name>
<dbReference type="Proteomes" id="UP000093943">
    <property type="component" value="Unassembled WGS sequence"/>
</dbReference>
<protein>
    <recommendedName>
        <fullName evidence="1">Glyoxalase-like domain-containing protein</fullName>
    </recommendedName>
</protein>
<dbReference type="SUPFAM" id="SSF54593">
    <property type="entry name" value="Glyoxalase/Bleomycin resistance protein/Dihydroxybiphenyl dioxygenase"/>
    <property type="match status" value="1"/>
</dbReference>
<dbReference type="RefSeq" id="WP_064924246.1">
    <property type="nucleotide sequence ID" value="NZ_LZJK01000159.1"/>
</dbReference>
<dbReference type="OrthoDB" id="4636582at2"/>
<feature type="domain" description="Glyoxalase-like" evidence="1">
    <location>
        <begin position="12"/>
        <end position="109"/>
    </location>
</feature>
<dbReference type="InterPro" id="IPR041581">
    <property type="entry name" value="Glyoxalase_6"/>
</dbReference>
<proteinExistence type="predicted"/>
<dbReference type="EMBL" id="LZKG01000056">
    <property type="protein sequence ID" value="OBI31586.1"/>
    <property type="molecule type" value="Genomic_DNA"/>
</dbReference>
<dbReference type="InterPro" id="IPR029068">
    <property type="entry name" value="Glyas_Bleomycin-R_OHBP_Dase"/>
</dbReference>
<accession>A0A1A2NIG6</accession>
<dbReference type="Pfam" id="PF18029">
    <property type="entry name" value="Glyoxalase_6"/>
    <property type="match status" value="1"/>
</dbReference>
<organism evidence="2 3">
    <name type="scientific">Mycolicibacter sinensis (strain JDM601)</name>
    <name type="common">Mycobacterium sinense</name>
    <dbReference type="NCBI Taxonomy" id="875328"/>
    <lineage>
        <taxon>Bacteria</taxon>
        <taxon>Bacillati</taxon>
        <taxon>Actinomycetota</taxon>
        <taxon>Actinomycetes</taxon>
        <taxon>Mycobacteriales</taxon>
        <taxon>Mycobacteriaceae</taxon>
        <taxon>Mycolicibacter</taxon>
    </lineage>
</organism>
<dbReference type="AlphaFoldDB" id="A0A1A2NIG6"/>
<gene>
    <name evidence="2" type="ORF">A5710_17705</name>
</gene>
<dbReference type="Gene3D" id="3.10.180.10">
    <property type="entry name" value="2,3-Dihydroxybiphenyl 1,2-Dioxygenase, domain 1"/>
    <property type="match status" value="1"/>
</dbReference>
<comment type="caution">
    <text evidence="2">The sequence shown here is derived from an EMBL/GenBank/DDBJ whole genome shotgun (WGS) entry which is preliminary data.</text>
</comment>